<organism evidence="1 2">
    <name type="scientific">Saccharopolyspora griseoalba</name>
    <dbReference type="NCBI Taxonomy" id="1431848"/>
    <lineage>
        <taxon>Bacteria</taxon>
        <taxon>Bacillati</taxon>
        <taxon>Actinomycetota</taxon>
        <taxon>Actinomycetes</taxon>
        <taxon>Pseudonocardiales</taxon>
        <taxon>Pseudonocardiaceae</taxon>
        <taxon>Saccharopolyspora</taxon>
    </lineage>
</organism>
<reference evidence="2" key="1">
    <citation type="journal article" date="2019" name="Int. J. Syst. Evol. Microbiol.">
        <title>The Global Catalogue of Microorganisms (GCM) 10K type strain sequencing project: providing services to taxonomists for standard genome sequencing and annotation.</title>
        <authorList>
            <consortium name="The Broad Institute Genomics Platform"/>
            <consortium name="The Broad Institute Genome Sequencing Center for Infectious Disease"/>
            <person name="Wu L."/>
            <person name="Ma J."/>
        </authorList>
    </citation>
    <scope>NUCLEOTIDE SEQUENCE [LARGE SCALE GENOMIC DNA]</scope>
    <source>
        <strain evidence="2">WLHS5</strain>
    </source>
</reference>
<gene>
    <name evidence="1" type="ORF">ACFQRI_26485</name>
</gene>
<dbReference type="EMBL" id="JBHTCJ010000022">
    <property type="protein sequence ID" value="MFC7344974.1"/>
    <property type="molecule type" value="Genomic_DNA"/>
</dbReference>
<proteinExistence type="predicted"/>
<protein>
    <recommendedName>
        <fullName evidence="3">IrrE N-terminal-like domain-containing protein</fullName>
    </recommendedName>
</protein>
<comment type="caution">
    <text evidence="1">The sequence shown here is derived from an EMBL/GenBank/DDBJ whole genome shotgun (WGS) entry which is preliminary data.</text>
</comment>
<evidence type="ECO:0000313" key="2">
    <source>
        <dbReference type="Proteomes" id="UP001596504"/>
    </source>
</evidence>
<sequence length="177" mass="19978">MAVGESVRRRFPGPKLRARCQRRVEDLVARTGVPVPWCMDRWLDRLEFDRGRPIDLCAIKWTQGDAFGVWRAQRDHDVIAYPANTSGPHQDHIILHEVAHMVCGHRGKCILSNEDAQRLAPDLGPAAFAHLLDRATGADDEQEAELLASLLYQRLTRAPQVTTDQSTIARVEYVFGE</sequence>
<evidence type="ECO:0008006" key="3">
    <source>
        <dbReference type="Google" id="ProtNLM"/>
    </source>
</evidence>
<evidence type="ECO:0000313" key="1">
    <source>
        <dbReference type="EMBL" id="MFC7344974.1"/>
    </source>
</evidence>
<dbReference type="RefSeq" id="WP_380673289.1">
    <property type="nucleotide sequence ID" value="NZ_JBHTCJ010000022.1"/>
</dbReference>
<dbReference type="Proteomes" id="UP001596504">
    <property type="component" value="Unassembled WGS sequence"/>
</dbReference>
<keyword evidence="2" id="KW-1185">Reference proteome</keyword>
<accession>A0ABW2LUS4</accession>
<name>A0ABW2LUS4_9PSEU</name>